<sequence length="854" mass="96324">MSAMFSVLNGELPPSMQCDALHILYEILMSKMLSFSSSEMHACFTKLLTAVEISMRSPFISNRLFAMHVVADISGKFTRRDMPYDGDGKSPASQAISFLMAQITLLANSLLKLDQPDMEMEKEIWSLLKITFLPLSECPDLGEFALHKLHLLINDLLNKEDGVLSTGKGDLTGQVLIQFGRDHRTVLSKFMVCVSKVIILCLKSLVKDGTLSSQVQNVVRLIIEDVCGCSYIDYYVHTVYYLLLHPHASCHYMLKEMEECNALDRPLIASEHAYLITNEILALETAKKLMEIKDNWSAYKTGRYAAFQGAWFTAAFIFGELIPMVHSDSCHHWLTSLARFACSEMKIQYCSSPKERSVLLNWLESNRSSALSIVGGIGEVGKTTTQEMNLHHYIENLDEVCKILQSSKELLCTNGVTPSGQHYFQIQFLSLRANVIEILLHVFKLLDTVSFQEHSIRDNELKRSTVVQGAGHLHHAASLVQPLTQLSTRLMNLAQEYDLFATSFIGIDNTSRMILSAHALSCSALAFITGFSLFFANLDSLQQFANLGLQKLQSNFHAMLIHDLAARLWHIDRETSKELILLLKACFGQSKSCNVLQSRTQRLENAYEVRSITMICQFAVKGVVGLQNAAKRLHDDNDEILLQITKNGLELQLDTVRNWLNISFRTPAHFFRVRPSVSCQLFAMNRDSGNGERISVLPGYHLHLDLCLQLTDISPESRVRLAKLYCILQCKMSYQLPCQTTDGERKTQAELHDRTDDNVLELNEKLVKHVNNYNRFSTNDKNRTFDGQIAESIVCFRPNGKGQGFSTCILDVSMFPLGSYKIKWHSGCVDIDGSYWSLNSLNSGPVVFTIQKSR</sequence>
<protein>
    <submittedName>
        <fullName evidence="1">Uncharacterized protein</fullName>
    </submittedName>
</protein>
<evidence type="ECO:0000313" key="1">
    <source>
        <dbReference type="EMBL" id="KAI3734258.1"/>
    </source>
</evidence>
<reference evidence="2" key="1">
    <citation type="journal article" date="2022" name="Mol. Ecol. Resour.">
        <title>The genomes of chicory, endive, great burdock and yacon provide insights into Asteraceae palaeo-polyploidization history and plant inulin production.</title>
        <authorList>
            <person name="Fan W."/>
            <person name="Wang S."/>
            <person name="Wang H."/>
            <person name="Wang A."/>
            <person name="Jiang F."/>
            <person name="Liu H."/>
            <person name="Zhao H."/>
            <person name="Xu D."/>
            <person name="Zhang Y."/>
        </authorList>
    </citation>
    <scope>NUCLEOTIDE SEQUENCE [LARGE SCALE GENOMIC DNA]</scope>
    <source>
        <strain evidence="2">cv. Niubang</strain>
    </source>
</reference>
<dbReference type="Proteomes" id="UP001055879">
    <property type="component" value="Linkage Group LG04"/>
</dbReference>
<dbReference type="EMBL" id="CM042050">
    <property type="protein sequence ID" value="KAI3734258.1"/>
    <property type="molecule type" value="Genomic_DNA"/>
</dbReference>
<reference evidence="1 2" key="2">
    <citation type="journal article" date="2022" name="Mol. Ecol. Resour.">
        <title>The genomes of chicory, endive, great burdock and yacon provide insights into Asteraceae paleo-polyploidization history and plant inulin production.</title>
        <authorList>
            <person name="Fan W."/>
            <person name="Wang S."/>
            <person name="Wang H."/>
            <person name="Wang A."/>
            <person name="Jiang F."/>
            <person name="Liu H."/>
            <person name="Zhao H."/>
            <person name="Xu D."/>
            <person name="Zhang Y."/>
        </authorList>
    </citation>
    <scope>NUCLEOTIDE SEQUENCE [LARGE SCALE GENOMIC DNA]</scope>
    <source>
        <strain evidence="2">cv. Niubang</strain>
    </source>
</reference>
<evidence type="ECO:0000313" key="2">
    <source>
        <dbReference type="Proteomes" id="UP001055879"/>
    </source>
</evidence>
<keyword evidence="2" id="KW-1185">Reference proteome</keyword>
<name>A0ACB9CIW2_ARCLA</name>
<comment type="caution">
    <text evidence="1">The sequence shown here is derived from an EMBL/GenBank/DDBJ whole genome shotgun (WGS) entry which is preliminary data.</text>
</comment>
<gene>
    <name evidence="1" type="ORF">L6452_13723</name>
</gene>
<organism evidence="1 2">
    <name type="scientific">Arctium lappa</name>
    <name type="common">Greater burdock</name>
    <name type="synonym">Lappa major</name>
    <dbReference type="NCBI Taxonomy" id="4217"/>
    <lineage>
        <taxon>Eukaryota</taxon>
        <taxon>Viridiplantae</taxon>
        <taxon>Streptophyta</taxon>
        <taxon>Embryophyta</taxon>
        <taxon>Tracheophyta</taxon>
        <taxon>Spermatophyta</taxon>
        <taxon>Magnoliopsida</taxon>
        <taxon>eudicotyledons</taxon>
        <taxon>Gunneridae</taxon>
        <taxon>Pentapetalae</taxon>
        <taxon>asterids</taxon>
        <taxon>campanulids</taxon>
        <taxon>Asterales</taxon>
        <taxon>Asteraceae</taxon>
        <taxon>Carduoideae</taxon>
        <taxon>Cardueae</taxon>
        <taxon>Arctiinae</taxon>
        <taxon>Arctium</taxon>
    </lineage>
</organism>
<proteinExistence type="predicted"/>
<accession>A0ACB9CIW2</accession>